<keyword evidence="6 9" id="KW-1133">Transmembrane helix</keyword>
<feature type="transmembrane region" description="Helical" evidence="9">
    <location>
        <begin position="57"/>
        <end position="82"/>
    </location>
</feature>
<comment type="function">
    <text evidence="9">Core subunit of the mitochondrial membrane respiratory chain NADH dehydrogenase (Complex I) which catalyzes electron transfer from NADH through the respiratory chain, using ubiquinone as an electron acceptor. Essential for the catalytic activity of complex I.</text>
</comment>
<dbReference type="PANTHER" id="PTHR11058">
    <property type="entry name" value="NADH-UBIQUINONE OXIDOREDUCTASE CHAIN 3"/>
    <property type="match status" value="1"/>
</dbReference>
<dbReference type="Gene3D" id="1.20.58.1610">
    <property type="entry name" value="NADH:ubiquinone/plastoquinone oxidoreductase, chain 3"/>
    <property type="match status" value="1"/>
</dbReference>
<keyword evidence="4 9" id="KW-0813">Transport</keyword>
<evidence type="ECO:0000256" key="2">
    <source>
        <dbReference type="ARBA" id="ARBA00008472"/>
    </source>
</evidence>
<evidence type="ECO:0000256" key="5">
    <source>
        <dbReference type="ARBA" id="ARBA00022692"/>
    </source>
</evidence>
<evidence type="ECO:0000256" key="3">
    <source>
        <dbReference type="ARBA" id="ARBA00021007"/>
    </source>
</evidence>
<dbReference type="EC" id="7.1.1.2" evidence="9"/>
<keyword evidence="9" id="KW-0830">Ubiquinone</keyword>
<feature type="transmembrane region" description="Helical" evidence="9">
    <location>
        <begin position="88"/>
        <end position="107"/>
    </location>
</feature>
<keyword evidence="5 9" id="KW-0812">Transmembrane</keyword>
<evidence type="ECO:0000313" key="10">
    <source>
        <dbReference type="EMBL" id="QBG38567.1"/>
    </source>
</evidence>
<dbReference type="GO" id="GO:0031966">
    <property type="term" value="C:mitochondrial membrane"/>
    <property type="evidence" value="ECO:0007669"/>
    <property type="project" value="UniProtKB-SubCell"/>
</dbReference>
<reference evidence="10" key="1">
    <citation type="submission" date="2018-04" db="EMBL/GenBank/DDBJ databases">
        <title>Evolution of mitochondrial genomes in the ant genus Acropyga (Hymenoptera: Formicidae: Formicinae).</title>
        <authorList>
            <person name="Duan X.-Y."/>
            <person name="Qian Z.-Q."/>
        </authorList>
    </citation>
    <scope>NUCLEOTIDE SEQUENCE</scope>
</reference>
<dbReference type="Pfam" id="PF00507">
    <property type="entry name" value="Oxidored_q4"/>
    <property type="match status" value="1"/>
</dbReference>
<dbReference type="GO" id="GO:0030964">
    <property type="term" value="C:NADH dehydrogenase complex"/>
    <property type="evidence" value="ECO:0007669"/>
    <property type="project" value="TreeGrafter"/>
</dbReference>
<geneLocation type="mitochondrion" evidence="10"/>
<feature type="transmembrane region" description="Helical" evidence="9">
    <location>
        <begin position="6"/>
        <end position="25"/>
    </location>
</feature>
<comment type="catalytic activity">
    <reaction evidence="8 9">
        <text>a ubiquinone + NADH + 5 H(+)(in) = a ubiquinol + NAD(+) + 4 H(+)(out)</text>
        <dbReference type="Rhea" id="RHEA:29091"/>
        <dbReference type="Rhea" id="RHEA-COMP:9565"/>
        <dbReference type="Rhea" id="RHEA-COMP:9566"/>
        <dbReference type="ChEBI" id="CHEBI:15378"/>
        <dbReference type="ChEBI" id="CHEBI:16389"/>
        <dbReference type="ChEBI" id="CHEBI:17976"/>
        <dbReference type="ChEBI" id="CHEBI:57540"/>
        <dbReference type="ChEBI" id="CHEBI:57945"/>
        <dbReference type="EC" id="7.1.1.2"/>
    </reaction>
</comment>
<keyword evidence="9" id="KW-0679">Respiratory chain</keyword>
<gene>
    <name evidence="10" type="primary">nad3</name>
</gene>
<evidence type="ECO:0000256" key="8">
    <source>
        <dbReference type="ARBA" id="ARBA00049551"/>
    </source>
</evidence>
<keyword evidence="9" id="KW-0249">Electron transport</keyword>
<dbReference type="GO" id="GO:0008137">
    <property type="term" value="F:NADH dehydrogenase (ubiquinone) activity"/>
    <property type="evidence" value="ECO:0007669"/>
    <property type="project" value="UniProtKB-UniRule"/>
</dbReference>
<dbReference type="InterPro" id="IPR038430">
    <property type="entry name" value="NDAH_ubi_oxred_su3_sf"/>
</dbReference>
<evidence type="ECO:0000256" key="7">
    <source>
        <dbReference type="ARBA" id="ARBA00023136"/>
    </source>
</evidence>
<accession>A0A6G5NHY4</accession>
<comment type="similarity">
    <text evidence="2 9">Belongs to the complex I subunit 3 family.</text>
</comment>
<name>A0A6G5NHY4_9HYME</name>
<dbReference type="AlphaFoldDB" id="A0A6G5NHY4"/>
<keyword evidence="7 9" id="KW-0472">Membrane</keyword>
<organism evidence="10">
    <name type="scientific">Acropyga butteli</name>
    <dbReference type="NCBI Taxonomy" id="602200"/>
    <lineage>
        <taxon>Eukaryota</taxon>
        <taxon>Metazoa</taxon>
        <taxon>Ecdysozoa</taxon>
        <taxon>Arthropoda</taxon>
        <taxon>Hexapoda</taxon>
        <taxon>Insecta</taxon>
        <taxon>Pterygota</taxon>
        <taxon>Neoptera</taxon>
        <taxon>Endopterygota</taxon>
        <taxon>Hymenoptera</taxon>
        <taxon>Apocrita</taxon>
        <taxon>Aculeata</taxon>
        <taxon>Formicoidea</taxon>
        <taxon>Formicidae</taxon>
        <taxon>Formicinae</taxon>
        <taxon>Acropyga</taxon>
    </lineage>
</organism>
<evidence type="ECO:0000256" key="6">
    <source>
        <dbReference type="ARBA" id="ARBA00022989"/>
    </source>
</evidence>
<keyword evidence="9 10" id="KW-0496">Mitochondrion</keyword>
<keyword evidence="9" id="KW-1278">Translocase</keyword>
<protein>
    <recommendedName>
        <fullName evidence="3 9">NADH-ubiquinone oxidoreductase chain 3</fullName>
        <ecNumber evidence="9">7.1.1.2</ecNumber>
    </recommendedName>
</protein>
<dbReference type="InterPro" id="IPR000440">
    <property type="entry name" value="NADH_UbQ/plastoQ_OxRdtase_su3"/>
</dbReference>
<evidence type="ECO:0000256" key="9">
    <source>
        <dbReference type="RuleBase" id="RU003640"/>
    </source>
</evidence>
<evidence type="ECO:0000256" key="4">
    <source>
        <dbReference type="ARBA" id="ARBA00022448"/>
    </source>
</evidence>
<dbReference type="PANTHER" id="PTHR11058:SF9">
    <property type="entry name" value="NADH-UBIQUINONE OXIDOREDUCTASE CHAIN 3"/>
    <property type="match status" value="1"/>
</dbReference>
<sequence length="116" mass="13885">MLSIMCTMMLLMLMSFMIMIINLIFSMKLQKMREKMSPFECGFDPLTTSRMPFSIQFFMISLIFLIFDIEITLLIPLIYMMFFFNKMMIFTSFSFLLILILGLIIEYSEQSIDWKN</sequence>
<dbReference type="EMBL" id="MH158402">
    <property type="protein sequence ID" value="QBG38567.1"/>
    <property type="molecule type" value="Genomic_DNA"/>
</dbReference>
<comment type="subcellular location">
    <subcellularLocation>
        <location evidence="1">Membrane</location>
    </subcellularLocation>
    <subcellularLocation>
        <location evidence="9">Mitochondrion membrane</location>
        <topology evidence="9">Multi-pass membrane protein</topology>
    </subcellularLocation>
</comment>
<proteinExistence type="inferred from homology"/>
<keyword evidence="9" id="KW-0520">NAD</keyword>
<evidence type="ECO:0000256" key="1">
    <source>
        <dbReference type="ARBA" id="ARBA00004370"/>
    </source>
</evidence>